<dbReference type="AlphaFoldDB" id="R7Z7T1"/>
<dbReference type="OrthoDB" id="9794377at2"/>
<keyword evidence="2" id="KW-0732">Signal</keyword>
<dbReference type="RefSeq" id="WP_010861468.1">
    <property type="nucleotide sequence ID" value="NZ_KB933439.1"/>
</dbReference>
<feature type="chain" id="PRO_5039558872" description="Lipoprotein" evidence="2">
    <location>
        <begin position="19"/>
        <end position="235"/>
    </location>
</feature>
<dbReference type="PROSITE" id="PS51257">
    <property type="entry name" value="PROKAR_LIPOPROTEIN"/>
    <property type="match status" value="1"/>
</dbReference>
<gene>
    <name evidence="3" type="ORF">H131_22902</name>
</gene>
<evidence type="ECO:0000313" key="3">
    <source>
        <dbReference type="EMBL" id="EON70158.1"/>
    </source>
</evidence>
<dbReference type="EMBL" id="AQPX01000064">
    <property type="protein sequence ID" value="EON70158.1"/>
    <property type="molecule type" value="Genomic_DNA"/>
</dbReference>
<evidence type="ECO:0008006" key="5">
    <source>
        <dbReference type="Google" id="ProtNLM"/>
    </source>
</evidence>
<evidence type="ECO:0000256" key="2">
    <source>
        <dbReference type="SAM" id="SignalP"/>
    </source>
</evidence>
<dbReference type="HOGENOM" id="CLU_1228691_0_0_9"/>
<dbReference type="eggNOG" id="ENOG5033CWD">
    <property type="taxonomic scope" value="Bacteria"/>
</dbReference>
<feature type="signal peptide" evidence="2">
    <location>
        <begin position="1"/>
        <end position="18"/>
    </location>
</feature>
<comment type="caution">
    <text evidence="3">The sequence shown here is derived from an EMBL/GenBank/DDBJ whole genome shotgun (WGS) entry which is preliminary data.</text>
</comment>
<proteinExistence type="predicted"/>
<dbReference type="PATRIC" id="fig|1285586.5.peg.4773"/>
<organism evidence="3 4">
    <name type="scientific">Lysinibacillus sphaericus OT4b.31</name>
    <dbReference type="NCBI Taxonomy" id="1285586"/>
    <lineage>
        <taxon>Bacteria</taxon>
        <taxon>Bacillati</taxon>
        <taxon>Bacillota</taxon>
        <taxon>Bacilli</taxon>
        <taxon>Bacillales</taxon>
        <taxon>Bacillaceae</taxon>
        <taxon>Lysinibacillus</taxon>
    </lineage>
</organism>
<dbReference type="Proteomes" id="UP000013911">
    <property type="component" value="Unassembled WGS sequence"/>
</dbReference>
<accession>R7Z7T1</accession>
<evidence type="ECO:0000313" key="4">
    <source>
        <dbReference type="Proteomes" id="UP000013911"/>
    </source>
</evidence>
<protein>
    <recommendedName>
        <fullName evidence="5">Lipoprotein</fullName>
    </recommendedName>
</protein>
<reference evidence="3 4" key="1">
    <citation type="submission" date="2013-04" db="EMBL/GenBank/DDBJ databases">
        <title>Draft genome of the heavy metal tolerant bacterium Lysinibacillus sphaericus strain OT4b.31.</title>
        <authorList>
            <person name="Pena-Montenegro T.D."/>
            <person name="Dussan J."/>
        </authorList>
    </citation>
    <scope>NUCLEOTIDE SEQUENCE [LARGE SCALE GENOMIC DNA]</scope>
    <source>
        <strain evidence="3 4">OT4b.31</strain>
    </source>
</reference>
<evidence type="ECO:0000256" key="1">
    <source>
        <dbReference type="SAM" id="Coils"/>
    </source>
</evidence>
<sequence length="235" mass="27576">MKKLVFSAVLVLSLGLAACSGEKQDSDKVSADIKIVEAYSREITAEEQEYIQLVMNDDFDTLITKTERKVNEIQQDYNNLALAFEKFNGVDENLPIMFTYATQVKYVYVLERLEEIKYIPDEIKEKVNELKIVAKEKEEKWNKKSEENEAIYEAEKEKRELESKKRELEFEINERTMNPKAVYIGMTKEEVLAEGWGRPIDINKTTTTYGVSEQWVYYDYKYLYFEDGILTTIQD</sequence>
<name>R7Z7T1_LYSSH</name>
<keyword evidence="1" id="KW-0175">Coiled coil</keyword>
<feature type="coiled-coil region" evidence="1">
    <location>
        <begin position="144"/>
        <end position="178"/>
    </location>
</feature>